<dbReference type="AlphaFoldDB" id="A0A0F9NRQ3"/>
<dbReference type="EMBL" id="LAZR01003787">
    <property type="protein sequence ID" value="KKN14747.1"/>
    <property type="molecule type" value="Genomic_DNA"/>
</dbReference>
<protein>
    <submittedName>
        <fullName evidence="1">Uncharacterized protein</fullName>
    </submittedName>
</protein>
<reference evidence="1" key="1">
    <citation type="journal article" date="2015" name="Nature">
        <title>Complex archaea that bridge the gap between prokaryotes and eukaryotes.</title>
        <authorList>
            <person name="Spang A."/>
            <person name="Saw J.H."/>
            <person name="Jorgensen S.L."/>
            <person name="Zaremba-Niedzwiedzka K."/>
            <person name="Martijn J."/>
            <person name="Lind A.E."/>
            <person name="van Eijk R."/>
            <person name="Schleper C."/>
            <person name="Guy L."/>
            <person name="Ettema T.J."/>
        </authorList>
    </citation>
    <scope>NUCLEOTIDE SEQUENCE</scope>
</reference>
<sequence length="99" mass="11316">MTHPPAQFIVDEATGQQLTTVEYRCWMEGWAAAEAEHAKTYQGTIAEHHRGMGRKEGWAAAMEWMMGPCPHQRFHPTKPHRQRRQCGTCCAELRQGVKP</sequence>
<evidence type="ECO:0000313" key="1">
    <source>
        <dbReference type="EMBL" id="KKN14747.1"/>
    </source>
</evidence>
<gene>
    <name evidence="1" type="ORF">LCGC14_0993000</name>
</gene>
<organism evidence="1">
    <name type="scientific">marine sediment metagenome</name>
    <dbReference type="NCBI Taxonomy" id="412755"/>
    <lineage>
        <taxon>unclassified sequences</taxon>
        <taxon>metagenomes</taxon>
        <taxon>ecological metagenomes</taxon>
    </lineage>
</organism>
<proteinExistence type="predicted"/>
<comment type="caution">
    <text evidence="1">The sequence shown here is derived from an EMBL/GenBank/DDBJ whole genome shotgun (WGS) entry which is preliminary data.</text>
</comment>
<name>A0A0F9NRQ3_9ZZZZ</name>
<accession>A0A0F9NRQ3</accession>